<name>A0A8G2C8S1_9BACT</name>
<feature type="compositionally biased region" description="Polar residues" evidence="1">
    <location>
        <begin position="146"/>
        <end position="156"/>
    </location>
</feature>
<comment type="caution">
    <text evidence="2">The sequence shown here is derived from an EMBL/GenBank/DDBJ whole genome shotgun (WGS) entry which is preliminary data.</text>
</comment>
<accession>A0A8G2C8S1</accession>
<feature type="region of interest" description="Disordered" evidence="1">
    <location>
        <begin position="145"/>
        <end position="169"/>
    </location>
</feature>
<dbReference type="RefSeq" id="WP_020001951.1">
    <property type="nucleotide sequence ID" value="NZ_CP192219.1"/>
</dbReference>
<evidence type="ECO:0000256" key="1">
    <source>
        <dbReference type="SAM" id="MobiDB-lite"/>
    </source>
</evidence>
<sequence>MDGYITFEHGELRLGDTLVPGVLSRLSVDGKVRFDEAEQDGLSGKVKVPMGWEDAAVSVTMELLTDEGSTCYDKLISLSRLYKGHDSGGNPMVYRTTNAHLAARNIDEIVFDGLNSSENNQSDSITVNLRFVEHNPPIQLVEKRSVSSTTPDTTANVDPGLSDHILGGR</sequence>
<dbReference type="AlphaFoldDB" id="A0A8G2C8S1"/>
<gene>
    <name evidence="2" type="ORF">SAMN05660830_00832</name>
</gene>
<organism evidence="2 3">
    <name type="scientific">Halodesulfovibrio aestuarii</name>
    <dbReference type="NCBI Taxonomy" id="126333"/>
    <lineage>
        <taxon>Bacteria</taxon>
        <taxon>Pseudomonadati</taxon>
        <taxon>Thermodesulfobacteriota</taxon>
        <taxon>Desulfovibrionia</taxon>
        <taxon>Desulfovibrionales</taxon>
        <taxon>Desulfovibrionaceae</taxon>
        <taxon>Halodesulfovibrio</taxon>
    </lineage>
</organism>
<evidence type="ECO:0000313" key="3">
    <source>
        <dbReference type="Proteomes" id="UP000184001"/>
    </source>
</evidence>
<reference evidence="2 3" key="1">
    <citation type="submission" date="2016-11" db="EMBL/GenBank/DDBJ databases">
        <authorList>
            <person name="Varghese N."/>
            <person name="Submissions S."/>
        </authorList>
    </citation>
    <scope>NUCLEOTIDE SEQUENCE [LARGE SCALE GENOMIC DNA]</scope>
    <source>
        <strain evidence="2 3">DSM 17919</strain>
    </source>
</reference>
<dbReference type="Proteomes" id="UP000184001">
    <property type="component" value="Unassembled WGS sequence"/>
</dbReference>
<dbReference type="EMBL" id="FQZR01000002">
    <property type="protein sequence ID" value="SHI73929.1"/>
    <property type="molecule type" value="Genomic_DNA"/>
</dbReference>
<evidence type="ECO:0000313" key="2">
    <source>
        <dbReference type="EMBL" id="SHI73929.1"/>
    </source>
</evidence>
<proteinExistence type="predicted"/>
<protein>
    <submittedName>
        <fullName evidence="2">Uncharacterized protein</fullName>
    </submittedName>
</protein>